<gene>
    <name evidence="1" type="ORF">H9636_01620</name>
</gene>
<proteinExistence type="predicted"/>
<keyword evidence="2" id="KW-1185">Reference proteome</keyword>
<dbReference type="Proteomes" id="UP000640930">
    <property type="component" value="Unassembled WGS sequence"/>
</dbReference>
<evidence type="ECO:0000313" key="2">
    <source>
        <dbReference type="Proteomes" id="UP000640930"/>
    </source>
</evidence>
<dbReference type="EMBL" id="JACSQA010000001">
    <property type="protein sequence ID" value="MBD8025344.1"/>
    <property type="molecule type" value="Genomic_DNA"/>
</dbReference>
<organism evidence="1 2">
    <name type="scientific">Ureibacillus galli</name>
    <dbReference type="NCBI Taxonomy" id="2762222"/>
    <lineage>
        <taxon>Bacteria</taxon>
        <taxon>Bacillati</taxon>
        <taxon>Bacillota</taxon>
        <taxon>Bacilli</taxon>
        <taxon>Bacillales</taxon>
        <taxon>Caryophanaceae</taxon>
        <taxon>Ureibacillus</taxon>
    </lineage>
</organism>
<comment type="caution">
    <text evidence="1">The sequence shown here is derived from an EMBL/GenBank/DDBJ whole genome shotgun (WGS) entry which is preliminary data.</text>
</comment>
<accession>A0ABR8X7Q8</accession>
<evidence type="ECO:0000313" key="1">
    <source>
        <dbReference type="EMBL" id="MBD8025344.1"/>
    </source>
</evidence>
<name>A0ABR8X7Q8_9BACL</name>
<sequence>MPSGQFTATTIQAVNKTGSLKAVKDGSNHASVKTVKASEMQGWINSRGNANSKPHKFTKILQGISVKVK</sequence>
<protein>
    <submittedName>
        <fullName evidence="1">Uncharacterized protein</fullName>
    </submittedName>
</protein>
<reference evidence="1 2" key="1">
    <citation type="submission" date="2020-08" db="EMBL/GenBank/DDBJ databases">
        <title>A Genomic Blueprint of the Chicken Gut Microbiome.</title>
        <authorList>
            <person name="Gilroy R."/>
            <person name="Ravi A."/>
            <person name="Getino M."/>
            <person name="Pursley I."/>
            <person name="Horton D.L."/>
            <person name="Alikhan N.-F."/>
            <person name="Baker D."/>
            <person name="Gharbi K."/>
            <person name="Hall N."/>
            <person name="Watson M."/>
            <person name="Adriaenssens E.M."/>
            <person name="Foster-Nyarko E."/>
            <person name="Jarju S."/>
            <person name="Secka A."/>
            <person name="Antonio M."/>
            <person name="Oren A."/>
            <person name="Chaudhuri R."/>
            <person name="La Ragione R.M."/>
            <person name="Hildebrand F."/>
            <person name="Pallen M.J."/>
        </authorList>
    </citation>
    <scope>NUCLEOTIDE SEQUENCE [LARGE SCALE GENOMIC DNA]</scope>
    <source>
        <strain evidence="1 2">Re31</strain>
    </source>
</reference>